<comment type="caution">
    <text evidence="3">The sequence shown here is derived from an EMBL/GenBank/DDBJ whole genome shotgun (WGS) entry which is preliminary data.</text>
</comment>
<evidence type="ECO:0000313" key="3">
    <source>
        <dbReference type="EMBL" id="GBG77047.1"/>
    </source>
</evidence>
<evidence type="ECO:0000259" key="2">
    <source>
        <dbReference type="Pfam" id="PF00078"/>
    </source>
</evidence>
<organism evidence="3 4">
    <name type="scientific">Chara braunii</name>
    <name type="common">Braun's stonewort</name>
    <dbReference type="NCBI Taxonomy" id="69332"/>
    <lineage>
        <taxon>Eukaryota</taxon>
        <taxon>Viridiplantae</taxon>
        <taxon>Streptophyta</taxon>
        <taxon>Charophyceae</taxon>
        <taxon>Charales</taxon>
        <taxon>Characeae</taxon>
        <taxon>Chara</taxon>
    </lineage>
</organism>
<dbReference type="CDD" id="cd01647">
    <property type="entry name" value="RT_LTR"/>
    <property type="match status" value="1"/>
</dbReference>
<proteinExistence type="predicted"/>
<dbReference type="GO" id="GO:0008270">
    <property type="term" value="F:zinc ion binding"/>
    <property type="evidence" value="ECO:0007669"/>
    <property type="project" value="InterPro"/>
</dbReference>
<sequence length="1139" mass="130116">MSGTAVHTTDRYSLHVVGRLDGPLVLVIIELQLHTRLCIVEEAECVRRALREARGTGLWIGIEGGRRIKYVLQVTPFKGRSRIRAWYETTREAERLKISEARKAGELGRVVTDGAILKVLAAHNRYWKETIKTLEEIDEGGDNEDFETFYDILKRSAMRGYGITEYLEKWEVHASRSQWSEEEIIENFLFNVDPSLGREVKAARPKDGKWTTYKKNLVELYKLEDNKYSIKDLETMTQDEDESVRAFGMRFQKISDVLMKKGKISEVKRCTIFIRHLSKGRQKSILRDLPRDRVDFPEVLKLAIKAEADGYKDLAWRGMRRRDFSLYKEYATDRCPDFKDYPWSEKDEVVAEEVKEIRDLVKGLTRQVTEIVTATGATAYRDKPGGPYSLRWDRRNNDPWRSVEDRNPRTLTDYRTRGRERDDDPWRHRDDEIDRDRRDREPFVRAMRLDDYPRSPRYEADQGRGDSRGRWETEQDRDGYRDDRYERSGRDGYRGSTYERGDRDWERQDESCGRFERGGDAREKRDESRGWYNRGDRRDESQGRYDSGDRRNDSRGRYEQGGSGGDRRNDPRGRNWRGGYDVSSEPYPKSPDPKAARSSISRSADDRPSTPRDSCVYCRGEDHIKRDCPDLKRAINEGLVVLDDRKYVKWADDLGDVSMFPSMKENVEARRIKMTKGMEPVRSQSIKITFEGDIATTPLRVAATKSARGSTSKKTDTDYVMAEKDGQRVDGEEVILSPRKRGVKKFLMKSSLDEIDTVKPLRRALRQPMQCSILEYLAASKPARDELQMITRKTPIPLSEEGQGPPKAEASTVAITGVTARADRMATVLLDGMEGVPPDKFYILGSGAVETSINDGAVLDAVIDNGSEAVIRDEDLAVQVELGLDRSYLFEIETANGRKQQITGVCHKAATEVQGKEKEEVIAFLKEKMVSHVAEPSDSAYANRWFFLRKPNGKIRWIQDVQKVNAATIRDMGSVPHADLLAEGAAGRSIYSVCDLFSGYNEVPLDPRDRHLTAMHTPLRLIQMMVVPMGWTNGVAVFKRAMVVVLKDFIPDKVEVFLDDFPIKGSVNKDEAEVAPGVRRFVEQHLTDISAVLEQLDDANLTVSGTKSRSAVSTIKILGFICDSRGRQADPAKLDKLMN</sequence>
<dbReference type="Gene3D" id="4.10.60.10">
    <property type="entry name" value="Zinc finger, CCHC-type"/>
    <property type="match status" value="1"/>
</dbReference>
<name>A0A388L422_CHABU</name>
<dbReference type="InterPro" id="IPR036875">
    <property type="entry name" value="Znf_CCHC_sf"/>
</dbReference>
<accession>A0A388L422</accession>
<feature type="region of interest" description="Disordered" evidence="1">
    <location>
        <begin position="447"/>
        <end position="614"/>
    </location>
</feature>
<dbReference type="Gramene" id="GBG77047">
    <property type="protein sequence ID" value="GBG77047"/>
    <property type="gene ID" value="CBR_g23373"/>
</dbReference>
<reference evidence="3 4" key="1">
    <citation type="journal article" date="2018" name="Cell">
        <title>The Chara Genome: Secondary Complexity and Implications for Plant Terrestrialization.</title>
        <authorList>
            <person name="Nishiyama T."/>
            <person name="Sakayama H."/>
            <person name="Vries J.D."/>
            <person name="Buschmann H."/>
            <person name="Saint-Marcoux D."/>
            <person name="Ullrich K.K."/>
            <person name="Haas F.B."/>
            <person name="Vanderstraeten L."/>
            <person name="Becker D."/>
            <person name="Lang D."/>
            <person name="Vosolsobe S."/>
            <person name="Rombauts S."/>
            <person name="Wilhelmsson P.K.I."/>
            <person name="Janitza P."/>
            <person name="Kern R."/>
            <person name="Heyl A."/>
            <person name="Rumpler F."/>
            <person name="Villalobos L.I.A.C."/>
            <person name="Clay J.M."/>
            <person name="Skokan R."/>
            <person name="Toyoda A."/>
            <person name="Suzuki Y."/>
            <person name="Kagoshima H."/>
            <person name="Schijlen E."/>
            <person name="Tajeshwar N."/>
            <person name="Catarino B."/>
            <person name="Hetherington A.J."/>
            <person name="Saltykova A."/>
            <person name="Bonnot C."/>
            <person name="Breuninger H."/>
            <person name="Symeonidi A."/>
            <person name="Radhakrishnan G.V."/>
            <person name="Van Nieuwerburgh F."/>
            <person name="Deforce D."/>
            <person name="Chang C."/>
            <person name="Karol K.G."/>
            <person name="Hedrich R."/>
            <person name="Ulvskov P."/>
            <person name="Glockner G."/>
            <person name="Delwiche C.F."/>
            <person name="Petrasek J."/>
            <person name="Van de Peer Y."/>
            <person name="Friml J."/>
            <person name="Beilby M."/>
            <person name="Dolan L."/>
            <person name="Kohara Y."/>
            <person name="Sugano S."/>
            <person name="Fujiyama A."/>
            <person name="Delaux P.-M."/>
            <person name="Quint M."/>
            <person name="TheiBen G."/>
            <person name="Hagemann M."/>
            <person name="Harholt J."/>
            <person name="Dunand C."/>
            <person name="Zachgo S."/>
            <person name="Langdale J."/>
            <person name="Maumus F."/>
            <person name="Straeten D.V.D."/>
            <person name="Gould S.B."/>
            <person name="Rensing S.A."/>
        </authorList>
    </citation>
    <scope>NUCLEOTIDE SEQUENCE [LARGE SCALE GENOMIC DNA]</scope>
    <source>
        <strain evidence="3 4">S276</strain>
    </source>
</reference>
<dbReference type="Gene3D" id="3.10.10.10">
    <property type="entry name" value="HIV Type 1 Reverse Transcriptase, subunit A, domain 1"/>
    <property type="match status" value="1"/>
</dbReference>
<dbReference type="AlphaFoldDB" id="A0A388L422"/>
<dbReference type="InterPro" id="IPR043502">
    <property type="entry name" value="DNA/RNA_pol_sf"/>
</dbReference>
<dbReference type="Pfam" id="PF00078">
    <property type="entry name" value="RVT_1"/>
    <property type="match status" value="1"/>
</dbReference>
<gene>
    <name evidence="3" type="ORF">CBR_g23373</name>
</gene>
<dbReference type="PANTHER" id="PTHR33064:SF37">
    <property type="entry name" value="RIBONUCLEASE H"/>
    <property type="match status" value="1"/>
</dbReference>
<keyword evidence="4" id="KW-1185">Reference proteome</keyword>
<dbReference type="SUPFAM" id="SSF57756">
    <property type="entry name" value="Retrovirus zinc finger-like domains"/>
    <property type="match status" value="1"/>
</dbReference>
<protein>
    <recommendedName>
        <fullName evidence="2">Reverse transcriptase domain-containing protein</fullName>
    </recommendedName>
</protein>
<dbReference type="Gene3D" id="3.30.70.270">
    <property type="match status" value="1"/>
</dbReference>
<feature type="domain" description="Reverse transcriptase" evidence="2">
    <location>
        <begin position="949"/>
        <end position="1121"/>
    </location>
</feature>
<dbReference type="InterPro" id="IPR051320">
    <property type="entry name" value="Viral_Replic_Matur_Polypro"/>
</dbReference>
<evidence type="ECO:0000256" key="1">
    <source>
        <dbReference type="SAM" id="MobiDB-lite"/>
    </source>
</evidence>
<dbReference type="InterPro" id="IPR000477">
    <property type="entry name" value="RT_dom"/>
</dbReference>
<dbReference type="GO" id="GO:0003676">
    <property type="term" value="F:nucleic acid binding"/>
    <property type="evidence" value="ECO:0007669"/>
    <property type="project" value="InterPro"/>
</dbReference>
<dbReference type="PANTHER" id="PTHR33064">
    <property type="entry name" value="POL PROTEIN"/>
    <property type="match status" value="1"/>
</dbReference>
<evidence type="ECO:0000313" key="4">
    <source>
        <dbReference type="Proteomes" id="UP000265515"/>
    </source>
</evidence>
<dbReference type="EMBL" id="BFEA01000259">
    <property type="protein sequence ID" value="GBG77047.1"/>
    <property type="molecule type" value="Genomic_DNA"/>
</dbReference>
<dbReference type="Proteomes" id="UP000265515">
    <property type="component" value="Unassembled WGS sequence"/>
</dbReference>
<dbReference type="InterPro" id="IPR043128">
    <property type="entry name" value="Rev_trsase/Diguanyl_cyclase"/>
</dbReference>
<feature type="compositionally biased region" description="Basic and acidic residues" evidence="1">
    <location>
        <begin position="447"/>
        <end position="558"/>
    </location>
</feature>
<dbReference type="SUPFAM" id="SSF56672">
    <property type="entry name" value="DNA/RNA polymerases"/>
    <property type="match status" value="1"/>
</dbReference>